<feature type="signal peptide" evidence="3">
    <location>
        <begin position="1"/>
        <end position="29"/>
    </location>
</feature>
<dbReference type="Proteomes" id="UP000233440">
    <property type="component" value="Unassembled WGS sequence"/>
</dbReference>
<protein>
    <recommendedName>
        <fullName evidence="4">TPM domain-containing protein</fullName>
    </recommendedName>
</protein>
<feature type="transmembrane region" description="Helical" evidence="2">
    <location>
        <begin position="178"/>
        <end position="198"/>
    </location>
</feature>
<dbReference type="EMBL" id="PIQO01000003">
    <property type="protein sequence ID" value="PKR85792.1"/>
    <property type="molecule type" value="Genomic_DNA"/>
</dbReference>
<comment type="caution">
    <text evidence="5">The sequence shown here is derived from an EMBL/GenBank/DDBJ whole genome shotgun (WGS) entry which is preliminary data.</text>
</comment>
<keyword evidence="3" id="KW-0732">Signal</keyword>
<name>A0A2N3LMA2_9BACI</name>
<evidence type="ECO:0000256" key="3">
    <source>
        <dbReference type="SAM" id="SignalP"/>
    </source>
</evidence>
<accession>A0A2N3LMA2</accession>
<dbReference type="AlphaFoldDB" id="A0A2N3LMA2"/>
<dbReference type="InterPro" id="IPR007621">
    <property type="entry name" value="TPM_dom"/>
</dbReference>
<keyword evidence="2" id="KW-1133">Transmembrane helix</keyword>
<feature type="domain" description="TPM" evidence="4">
    <location>
        <begin position="38"/>
        <end position="157"/>
    </location>
</feature>
<dbReference type="Pfam" id="PF04536">
    <property type="entry name" value="TPM_phosphatase"/>
    <property type="match status" value="1"/>
</dbReference>
<evidence type="ECO:0000313" key="5">
    <source>
        <dbReference type="EMBL" id="PKR85792.1"/>
    </source>
</evidence>
<evidence type="ECO:0000256" key="1">
    <source>
        <dbReference type="SAM" id="MobiDB-lite"/>
    </source>
</evidence>
<feature type="region of interest" description="Disordered" evidence="1">
    <location>
        <begin position="230"/>
        <end position="264"/>
    </location>
</feature>
<feature type="chain" id="PRO_5014645518" description="TPM domain-containing protein" evidence="3">
    <location>
        <begin position="30"/>
        <end position="264"/>
    </location>
</feature>
<dbReference type="Gene3D" id="3.10.310.50">
    <property type="match status" value="1"/>
</dbReference>
<proteinExistence type="predicted"/>
<evidence type="ECO:0000313" key="6">
    <source>
        <dbReference type="Proteomes" id="UP000233440"/>
    </source>
</evidence>
<keyword evidence="2" id="KW-0812">Transmembrane</keyword>
<sequence>MRGRFLKRSLLFLLTTYLLVSSFTLKTNAESINQKRYVYDEAHLLTDNEVAKLEALANEKGKDTNTAFLILTVNGIDGKGYIEYVENFYDENAPGYDKPHGNTAILFIDMKERDVYLAGFQKAEEYLDNNRLDLIQDKITPDLSNGKYFKAFSKYIELSHEYMGYKPGVNPENILFKWWFQLIVSIAVGAIIVTLMAYQSGGRVTVNARTYMDSNKSKVLNKRDVFIRQTVTKQRKPSNNNKSGGGGGVTRGGYSHSGSSGGKF</sequence>
<gene>
    <name evidence="5" type="ORF">CWO92_05280</name>
</gene>
<evidence type="ECO:0000259" key="4">
    <source>
        <dbReference type="Pfam" id="PF04536"/>
    </source>
</evidence>
<evidence type="ECO:0000256" key="2">
    <source>
        <dbReference type="SAM" id="Phobius"/>
    </source>
</evidence>
<organism evidence="5 6">
    <name type="scientific">Heyndrickxia camelliae</name>
    <dbReference type="NCBI Taxonomy" id="1707093"/>
    <lineage>
        <taxon>Bacteria</taxon>
        <taxon>Bacillati</taxon>
        <taxon>Bacillota</taxon>
        <taxon>Bacilli</taxon>
        <taxon>Bacillales</taxon>
        <taxon>Bacillaceae</taxon>
        <taxon>Heyndrickxia</taxon>
    </lineage>
</organism>
<keyword evidence="6" id="KW-1185">Reference proteome</keyword>
<dbReference type="OrthoDB" id="9806054at2"/>
<dbReference type="RefSeq" id="WP_101353164.1">
    <property type="nucleotide sequence ID" value="NZ_PIQO01000003.1"/>
</dbReference>
<keyword evidence="2" id="KW-0472">Membrane</keyword>
<reference evidence="5 6" key="1">
    <citation type="submission" date="2017-11" db="EMBL/GenBank/DDBJ databases">
        <title>Bacillus camelliae sp. nov., isolated from pu'er tea.</title>
        <authorList>
            <person name="Niu L."/>
        </authorList>
    </citation>
    <scope>NUCLEOTIDE SEQUENCE [LARGE SCALE GENOMIC DNA]</scope>
    <source>
        <strain evidence="5 6">7578-1</strain>
    </source>
</reference>